<evidence type="ECO:0000256" key="1">
    <source>
        <dbReference type="SAM" id="SignalP"/>
    </source>
</evidence>
<keyword evidence="3" id="KW-1185">Reference proteome</keyword>
<dbReference type="AlphaFoldDB" id="A0A1G4JAU7"/>
<gene>
    <name evidence="2" type="ORF">LADA_0E02564G</name>
</gene>
<dbReference type="InterPro" id="IPR036152">
    <property type="entry name" value="Asp/glu_Ase-like_sf"/>
</dbReference>
<keyword evidence="1" id="KW-0732">Signal</keyword>
<dbReference type="OrthoDB" id="4070114at2759"/>
<dbReference type="GO" id="GO:0030476">
    <property type="term" value="P:ascospore wall assembly"/>
    <property type="evidence" value="ECO:0007669"/>
    <property type="project" value="EnsemblFungi"/>
</dbReference>
<protein>
    <submittedName>
        <fullName evidence="2">LADA_0E02564g1_1</fullName>
    </submittedName>
</protein>
<dbReference type="InterPro" id="IPR006034">
    <property type="entry name" value="Asparaginase/glutaminase-like"/>
</dbReference>
<evidence type="ECO:0000313" key="3">
    <source>
        <dbReference type="Proteomes" id="UP000190274"/>
    </source>
</evidence>
<feature type="signal peptide" evidence="1">
    <location>
        <begin position="1"/>
        <end position="16"/>
    </location>
</feature>
<dbReference type="EMBL" id="LT598455">
    <property type="protein sequence ID" value="SCU87192.1"/>
    <property type="molecule type" value="Genomic_DNA"/>
</dbReference>
<dbReference type="PIRSF" id="PIRSF500176">
    <property type="entry name" value="L_ASNase"/>
    <property type="match status" value="1"/>
</dbReference>
<dbReference type="GO" id="GO:0004067">
    <property type="term" value="F:asparaginase activity"/>
    <property type="evidence" value="ECO:0007669"/>
    <property type="project" value="UniProtKB-UniRule"/>
</dbReference>
<sequence>MRAGLFFSALMAVATASPVALNDFVKRDSEDFDPIEAWPGNWTLSNWSNWTNSSNVTQWESPKLQVFITGGHYKLSNWTSSPDVTITSLFNQTSLNATELYSVASSVSKSLASDAYTGVVVLGHEKALESLGFFLSVVVDSPKSLVVTSKLDDGLTVAWSDDSWWRGTLIVDQTLIYSGAVYTPSTPGAVSIGAVYDKTPWFWFTPAWPMLLSPESTIRTEYWNFTDVIQANSTISTNGTTIPIVYDAYYNPGLLEYLSGSIDGLVVVSSGNSTGSEFTSASIPIVFASDDYYPVFVDDVPAGAIAAGGLSPVQSQLLLAIALTNNVTASSQLQDIFFS</sequence>
<organism evidence="2 3">
    <name type="scientific">Lachancea dasiensis</name>
    <dbReference type="NCBI Taxonomy" id="1072105"/>
    <lineage>
        <taxon>Eukaryota</taxon>
        <taxon>Fungi</taxon>
        <taxon>Dikarya</taxon>
        <taxon>Ascomycota</taxon>
        <taxon>Saccharomycotina</taxon>
        <taxon>Saccharomycetes</taxon>
        <taxon>Saccharomycetales</taxon>
        <taxon>Saccharomycetaceae</taxon>
        <taxon>Lachancea</taxon>
    </lineage>
</organism>
<accession>A0A1G4JAU7</accession>
<dbReference type="SMART" id="SM00870">
    <property type="entry name" value="Asparaginase"/>
    <property type="match status" value="1"/>
</dbReference>
<dbReference type="SUPFAM" id="SSF53774">
    <property type="entry name" value="Glutaminase/Asparaginase"/>
    <property type="match status" value="1"/>
</dbReference>
<feature type="chain" id="PRO_5009235954" evidence="1">
    <location>
        <begin position="17"/>
        <end position="339"/>
    </location>
</feature>
<reference evidence="3" key="1">
    <citation type="submission" date="2016-03" db="EMBL/GenBank/DDBJ databases">
        <authorList>
            <person name="Devillers H."/>
        </authorList>
    </citation>
    <scope>NUCLEOTIDE SEQUENCE [LARGE SCALE GENOMIC DNA]</scope>
</reference>
<dbReference type="PIRSF" id="PIRSF001220">
    <property type="entry name" value="L-ASNase_gatD"/>
    <property type="match status" value="1"/>
</dbReference>
<evidence type="ECO:0000313" key="2">
    <source>
        <dbReference type="EMBL" id="SCU87192.1"/>
    </source>
</evidence>
<proteinExistence type="predicted"/>
<name>A0A1G4JAU7_9SACH</name>
<dbReference type="Proteomes" id="UP000190274">
    <property type="component" value="Chromosome E"/>
</dbReference>
<dbReference type="PROSITE" id="PS51732">
    <property type="entry name" value="ASN_GLN_ASE_3"/>
    <property type="match status" value="1"/>
</dbReference>
<dbReference type="STRING" id="1266660.A0A1G4JAU7"/>